<protein>
    <submittedName>
        <fullName evidence="6">TetR family transcriptional regulator</fullName>
    </submittedName>
</protein>
<dbReference type="Gene3D" id="1.10.357.10">
    <property type="entry name" value="Tetracycline Repressor, domain 2"/>
    <property type="match status" value="1"/>
</dbReference>
<dbReference type="Pfam" id="PF00440">
    <property type="entry name" value="TetR_N"/>
    <property type="match status" value="1"/>
</dbReference>
<dbReference type="PANTHER" id="PTHR30055">
    <property type="entry name" value="HTH-TYPE TRANSCRIPTIONAL REGULATOR RUTR"/>
    <property type="match status" value="1"/>
</dbReference>
<evidence type="ECO:0000256" key="3">
    <source>
        <dbReference type="ARBA" id="ARBA00023163"/>
    </source>
</evidence>
<keyword evidence="1" id="KW-0805">Transcription regulation</keyword>
<proteinExistence type="predicted"/>
<organism evidence="6 7">
    <name type="scientific">Paenibacillus physcomitrellae</name>
    <dbReference type="NCBI Taxonomy" id="1619311"/>
    <lineage>
        <taxon>Bacteria</taxon>
        <taxon>Bacillati</taxon>
        <taxon>Bacillota</taxon>
        <taxon>Bacilli</taxon>
        <taxon>Bacillales</taxon>
        <taxon>Paenibacillaceae</taxon>
        <taxon>Paenibacillus</taxon>
    </lineage>
</organism>
<evidence type="ECO:0000256" key="4">
    <source>
        <dbReference type="PROSITE-ProRule" id="PRU00335"/>
    </source>
</evidence>
<accession>A0ABQ1GFS5</accession>
<dbReference type="InterPro" id="IPR009057">
    <property type="entry name" value="Homeodomain-like_sf"/>
</dbReference>
<feature type="DNA-binding region" description="H-T-H motif" evidence="4">
    <location>
        <begin position="27"/>
        <end position="46"/>
    </location>
</feature>
<dbReference type="InterPro" id="IPR050109">
    <property type="entry name" value="HTH-type_TetR-like_transc_reg"/>
</dbReference>
<name>A0ABQ1GFS5_9BACL</name>
<evidence type="ECO:0000256" key="1">
    <source>
        <dbReference type="ARBA" id="ARBA00023015"/>
    </source>
</evidence>
<dbReference type="Gene3D" id="1.10.10.60">
    <property type="entry name" value="Homeodomain-like"/>
    <property type="match status" value="1"/>
</dbReference>
<keyword evidence="7" id="KW-1185">Reference proteome</keyword>
<evidence type="ECO:0000259" key="5">
    <source>
        <dbReference type="PROSITE" id="PS50977"/>
    </source>
</evidence>
<sequence>MTMSSGKTKLLDASRDCFAAQGFDGASLREIADLCGIKKPSIYAHFQSKEDLFLQVLKRSVAQAKRGMNRYYAANRRQPLEGRLKGLLVLLLEQYRHNQDLKFLLRTCYFPPQSLQAEVLDIAYPFLDEMEQRMTRIFQSEAAGVAGAAESPDRKVIADPVQAAAAYMTLADGVLVDMLYDYPERSERRLGLAWPVYWRGIEG</sequence>
<keyword evidence="2 4" id="KW-0238">DNA-binding</keyword>
<reference evidence="7" key="1">
    <citation type="journal article" date="2019" name="Int. J. Syst. Evol. Microbiol.">
        <title>The Global Catalogue of Microorganisms (GCM) 10K type strain sequencing project: providing services to taxonomists for standard genome sequencing and annotation.</title>
        <authorList>
            <consortium name="The Broad Institute Genomics Platform"/>
            <consortium name="The Broad Institute Genome Sequencing Center for Infectious Disease"/>
            <person name="Wu L."/>
            <person name="Ma J."/>
        </authorList>
    </citation>
    <scope>NUCLEOTIDE SEQUENCE [LARGE SCALE GENOMIC DNA]</scope>
    <source>
        <strain evidence="7">CGMCC 1.15044</strain>
    </source>
</reference>
<dbReference type="SUPFAM" id="SSF46689">
    <property type="entry name" value="Homeodomain-like"/>
    <property type="match status" value="1"/>
</dbReference>
<dbReference type="PRINTS" id="PR00455">
    <property type="entry name" value="HTHTETR"/>
</dbReference>
<feature type="domain" description="HTH tetR-type" evidence="5">
    <location>
        <begin position="4"/>
        <end position="64"/>
    </location>
</feature>
<dbReference type="InterPro" id="IPR001647">
    <property type="entry name" value="HTH_TetR"/>
</dbReference>
<evidence type="ECO:0000313" key="7">
    <source>
        <dbReference type="Proteomes" id="UP000609323"/>
    </source>
</evidence>
<dbReference type="Proteomes" id="UP000609323">
    <property type="component" value="Unassembled WGS sequence"/>
</dbReference>
<dbReference type="PROSITE" id="PS50977">
    <property type="entry name" value="HTH_TETR_2"/>
    <property type="match status" value="1"/>
</dbReference>
<dbReference type="PANTHER" id="PTHR30055:SF238">
    <property type="entry name" value="MYCOFACTOCIN BIOSYNTHESIS TRANSCRIPTIONAL REGULATOR MFTR-RELATED"/>
    <property type="match status" value="1"/>
</dbReference>
<keyword evidence="3" id="KW-0804">Transcription</keyword>
<evidence type="ECO:0000256" key="2">
    <source>
        <dbReference type="ARBA" id="ARBA00023125"/>
    </source>
</evidence>
<evidence type="ECO:0000313" key="6">
    <source>
        <dbReference type="EMBL" id="GGA42762.1"/>
    </source>
</evidence>
<gene>
    <name evidence="6" type="ORF">GCM10010917_30120</name>
</gene>
<comment type="caution">
    <text evidence="6">The sequence shown here is derived from an EMBL/GenBank/DDBJ whole genome shotgun (WGS) entry which is preliminary data.</text>
</comment>
<dbReference type="EMBL" id="BMHF01000010">
    <property type="protein sequence ID" value="GGA42762.1"/>
    <property type="molecule type" value="Genomic_DNA"/>
</dbReference>